<dbReference type="SMART" id="SM00640">
    <property type="entry name" value="Glyco_32"/>
    <property type="match status" value="1"/>
</dbReference>
<evidence type="ECO:0000256" key="4">
    <source>
        <dbReference type="ARBA" id="ARBA00023295"/>
    </source>
</evidence>
<dbReference type="SUPFAM" id="SSF49899">
    <property type="entry name" value="Concanavalin A-like lectins/glucanases"/>
    <property type="match status" value="1"/>
</dbReference>
<gene>
    <name evidence="8" type="ORF">SAMN04488102_11433</name>
</gene>
<dbReference type="AlphaFoldDB" id="A0A1I1KQ15"/>
<dbReference type="PANTHER" id="PTHR43101">
    <property type="entry name" value="BETA-FRUCTOSIDASE"/>
    <property type="match status" value="1"/>
</dbReference>
<evidence type="ECO:0000313" key="8">
    <source>
        <dbReference type="EMBL" id="SFC62946.1"/>
    </source>
</evidence>
<dbReference type="RefSeq" id="WP_177188681.1">
    <property type="nucleotide sequence ID" value="NZ_FOLT01000014.1"/>
</dbReference>
<evidence type="ECO:0000256" key="5">
    <source>
        <dbReference type="RuleBase" id="RU362110"/>
    </source>
</evidence>
<dbReference type="InterPro" id="IPR023296">
    <property type="entry name" value="Glyco_hydro_beta-prop_sf"/>
</dbReference>
<keyword evidence="9" id="KW-1185">Reference proteome</keyword>
<dbReference type="Gene3D" id="2.115.10.20">
    <property type="entry name" value="Glycosyl hydrolase domain, family 43"/>
    <property type="match status" value="1"/>
</dbReference>
<comment type="similarity">
    <text evidence="1 5">Belongs to the glycosyl hydrolase 32 family.</text>
</comment>
<organism evidence="8 9">
    <name type="scientific">Alkalibacterium subtropicum</name>
    <dbReference type="NCBI Taxonomy" id="753702"/>
    <lineage>
        <taxon>Bacteria</taxon>
        <taxon>Bacillati</taxon>
        <taxon>Bacillota</taxon>
        <taxon>Bacilli</taxon>
        <taxon>Lactobacillales</taxon>
        <taxon>Carnobacteriaceae</taxon>
        <taxon>Alkalibacterium</taxon>
    </lineage>
</organism>
<name>A0A1I1KQ15_9LACT</name>
<dbReference type="STRING" id="753702.SAMN04488102_11433"/>
<evidence type="ECO:0000256" key="1">
    <source>
        <dbReference type="ARBA" id="ARBA00009902"/>
    </source>
</evidence>
<sequence>MTKTYTIEKANKFIASNKDKLNQKYYPEYHFASPYGWINDPNGFSIYKNEYHLFYQYYPYASQWGPMHWGHAKSPDGIKWEHLDVALAPDEAYDQGGCFSGSAIEKDGKLYVMYTGHLPNDSDESLTRQNQNIAVSEDGISFKKYENNPVLTEKDIPEGSSIVDFRDPKIFEKDNVYYCVLGSKTEDNEGQVLLYKSDDLLKWDYVSVFFPYNNYLGTMVECPDFVQIGNKEYFVLSAMNYEDEKTGKVYNHISWLIEGEVDWDNFLFKMKNIKEMDNGLDFYAPQTVAKEDGPVAIAWMQGWGRDFPSDEQDHGWAGQMTLPRKLMLDGDVLKQQVPSEIESYKHVKTSENNVSIDKKHIASREAVQYLNIQANSDELNDFIIQFSNDMNENIKLSYNHSEKAFHFSRNNTEVKIMNEDNEKVLVSSSTYPYTGDTLNMEIFLDKSSLELFVNEEITLSNTFYLEDKISEISIESKESVTLKRLETANIDLRK</sequence>
<accession>A0A1I1KQ15</accession>
<dbReference type="EC" id="3.2.1.26" evidence="2"/>
<keyword evidence="3 5" id="KW-0378">Hydrolase</keyword>
<dbReference type="Pfam" id="PF08244">
    <property type="entry name" value="Glyco_hydro_32C"/>
    <property type="match status" value="1"/>
</dbReference>
<proteinExistence type="inferred from homology"/>
<evidence type="ECO:0000259" key="6">
    <source>
        <dbReference type="Pfam" id="PF00251"/>
    </source>
</evidence>
<dbReference type="InterPro" id="IPR051214">
    <property type="entry name" value="GH32_Enzymes"/>
</dbReference>
<dbReference type="GO" id="GO:0004564">
    <property type="term" value="F:beta-fructofuranosidase activity"/>
    <property type="evidence" value="ECO:0007669"/>
    <property type="project" value="UniProtKB-EC"/>
</dbReference>
<dbReference type="Pfam" id="PF00251">
    <property type="entry name" value="Glyco_hydro_32N"/>
    <property type="match status" value="1"/>
</dbReference>
<evidence type="ECO:0000256" key="2">
    <source>
        <dbReference type="ARBA" id="ARBA00012758"/>
    </source>
</evidence>
<dbReference type="Proteomes" id="UP000199612">
    <property type="component" value="Unassembled WGS sequence"/>
</dbReference>
<feature type="domain" description="Glycosyl hydrolase family 32 C-terminal" evidence="7">
    <location>
        <begin position="345"/>
        <end position="486"/>
    </location>
</feature>
<feature type="domain" description="Glycosyl hydrolase family 32 N-terminal" evidence="6">
    <location>
        <begin position="30"/>
        <end position="335"/>
    </location>
</feature>
<reference evidence="9" key="1">
    <citation type="submission" date="2016-10" db="EMBL/GenBank/DDBJ databases">
        <authorList>
            <person name="Varghese N."/>
            <person name="Submissions S."/>
        </authorList>
    </citation>
    <scope>NUCLEOTIDE SEQUENCE [LARGE SCALE GENOMIC DNA]</scope>
    <source>
        <strain evidence="9">DSM 23664</strain>
    </source>
</reference>
<keyword evidence="4 5" id="KW-0326">Glycosidase</keyword>
<dbReference type="GO" id="GO:0005975">
    <property type="term" value="P:carbohydrate metabolic process"/>
    <property type="evidence" value="ECO:0007669"/>
    <property type="project" value="InterPro"/>
</dbReference>
<protein>
    <recommendedName>
        <fullName evidence="2">beta-fructofuranosidase</fullName>
        <ecNumber evidence="2">3.2.1.26</ecNumber>
    </recommendedName>
</protein>
<dbReference type="Gene3D" id="2.60.120.560">
    <property type="entry name" value="Exo-inulinase, domain 1"/>
    <property type="match status" value="1"/>
</dbReference>
<dbReference type="InterPro" id="IPR013189">
    <property type="entry name" value="Glyco_hydro_32_C"/>
</dbReference>
<dbReference type="InterPro" id="IPR013148">
    <property type="entry name" value="Glyco_hydro_32_N"/>
</dbReference>
<evidence type="ECO:0000313" key="9">
    <source>
        <dbReference type="Proteomes" id="UP000199612"/>
    </source>
</evidence>
<dbReference type="InterPro" id="IPR013320">
    <property type="entry name" value="ConA-like_dom_sf"/>
</dbReference>
<dbReference type="PANTHER" id="PTHR43101:SF1">
    <property type="entry name" value="BETA-FRUCTOSIDASE"/>
    <property type="match status" value="1"/>
</dbReference>
<evidence type="ECO:0000256" key="3">
    <source>
        <dbReference type="ARBA" id="ARBA00022801"/>
    </source>
</evidence>
<evidence type="ECO:0000259" key="7">
    <source>
        <dbReference type="Pfam" id="PF08244"/>
    </source>
</evidence>
<dbReference type="EMBL" id="FOLT01000014">
    <property type="protein sequence ID" value="SFC62946.1"/>
    <property type="molecule type" value="Genomic_DNA"/>
</dbReference>
<dbReference type="InterPro" id="IPR001362">
    <property type="entry name" value="Glyco_hydro_32"/>
</dbReference>
<dbReference type="SUPFAM" id="SSF75005">
    <property type="entry name" value="Arabinanase/levansucrase/invertase"/>
    <property type="match status" value="1"/>
</dbReference>
<dbReference type="CDD" id="cd08996">
    <property type="entry name" value="GH32_FFase"/>
    <property type="match status" value="1"/>
</dbReference>